<dbReference type="NCBIfam" id="TIGR02532">
    <property type="entry name" value="IV_pilin_GFxxxE"/>
    <property type="match status" value="1"/>
</dbReference>
<keyword evidence="8 9" id="KW-0472">Membrane</keyword>
<organism evidence="11 12">
    <name type="scientific">Parashewanella spongiae</name>
    <dbReference type="NCBI Taxonomy" id="342950"/>
    <lineage>
        <taxon>Bacteria</taxon>
        <taxon>Pseudomonadati</taxon>
        <taxon>Pseudomonadota</taxon>
        <taxon>Gammaproteobacteria</taxon>
        <taxon>Alteromonadales</taxon>
        <taxon>Shewanellaceae</taxon>
        <taxon>Parashewanella</taxon>
    </lineage>
</organism>
<keyword evidence="3" id="KW-1003">Cell membrane</keyword>
<evidence type="ECO:0000256" key="8">
    <source>
        <dbReference type="ARBA" id="ARBA00023136"/>
    </source>
</evidence>
<dbReference type="SUPFAM" id="SSF54523">
    <property type="entry name" value="Pili subunits"/>
    <property type="match status" value="1"/>
</dbReference>
<dbReference type="Pfam" id="PF07963">
    <property type="entry name" value="N_methyl"/>
    <property type="match status" value="1"/>
</dbReference>
<dbReference type="EMBL" id="QYYH01000014">
    <property type="protein sequence ID" value="RJY18826.1"/>
    <property type="molecule type" value="Genomic_DNA"/>
</dbReference>
<dbReference type="OrthoDB" id="6121517at2"/>
<keyword evidence="5 9" id="KW-0997">Cell inner membrane</keyword>
<dbReference type="Gene3D" id="3.30.1300.30">
    <property type="entry name" value="GSPII I/J protein-like"/>
    <property type="match status" value="1"/>
</dbReference>
<proteinExistence type="inferred from homology"/>
<evidence type="ECO:0000256" key="1">
    <source>
        <dbReference type="ARBA" id="ARBA00004377"/>
    </source>
</evidence>
<protein>
    <recommendedName>
        <fullName evidence="9">Type II secretion system protein I</fullName>
        <shortName evidence="9">T2SS minor pseudopilin I</shortName>
    </recommendedName>
</protein>
<feature type="domain" description="Type II secretion system protein GspI C-terminal" evidence="10">
    <location>
        <begin position="42"/>
        <end position="120"/>
    </location>
</feature>
<dbReference type="GO" id="GO:0005886">
    <property type="term" value="C:plasma membrane"/>
    <property type="evidence" value="ECO:0007669"/>
    <property type="project" value="UniProtKB-SubCell"/>
</dbReference>
<dbReference type="InterPro" id="IPR010052">
    <property type="entry name" value="T2SS_protein-GspI"/>
</dbReference>
<dbReference type="AlphaFoldDB" id="A0A3A6U420"/>
<accession>A0A3A6U420</accession>
<dbReference type="Pfam" id="PF02501">
    <property type="entry name" value="T2SSI"/>
    <property type="match status" value="1"/>
</dbReference>
<comment type="subunit">
    <text evidence="9">Type II secretion is composed of four main components: the outer membrane complex, the inner membrane complex, the cytoplasmic secretion ATPase and the periplasm-spanning pseudopilus.</text>
</comment>
<evidence type="ECO:0000313" key="12">
    <source>
        <dbReference type="Proteomes" id="UP000273022"/>
    </source>
</evidence>
<name>A0A3A6U420_9GAMM</name>
<gene>
    <name evidence="11" type="primary">gspI</name>
    <name evidence="11" type="ORF">D5R81_03480</name>
</gene>
<dbReference type="GO" id="GO:0015627">
    <property type="term" value="C:type II protein secretion system complex"/>
    <property type="evidence" value="ECO:0007669"/>
    <property type="project" value="UniProtKB-UniRule"/>
</dbReference>
<keyword evidence="6 9" id="KW-0812">Transmembrane</keyword>
<evidence type="ECO:0000256" key="2">
    <source>
        <dbReference type="ARBA" id="ARBA00008358"/>
    </source>
</evidence>
<evidence type="ECO:0000256" key="3">
    <source>
        <dbReference type="ARBA" id="ARBA00022475"/>
    </source>
</evidence>
<dbReference type="InterPro" id="IPR012902">
    <property type="entry name" value="N_methyl_site"/>
</dbReference>
<evidence type="ECO:0000313" key="11">
    <source>
        <dbReference type="EMBL" id="RJY18826.1"/>
    </source>
</evidence>
<comment type="caution">
    <text evidence="11">The sequence shown here is derived from an EMBL/GenBank/DDBJ whole genome shotgun (WGS) entry which is preliminary data.</text>
</comment>
<dbReference type="RefSeq" id="WP_121852266.1">
    <property type="nucleotide sequence ID" value="NZ_CP037952.1"/>
</dbReference>
<dbReference type="PANTHER" id="PTHR38779:SF2">
    <property type="entry name" value="TYPE II SECRETION SYSTEM PROTEIN I-RELATED"/>
    <property type="match status" value="1"/>
</dbReference>
<evidence type="ECO:0000256" key="9">
    <source>
        <dbReference type="RuleBase" id="RU368030"/>
    </source>
</evidence>
<dbReference type="PROSITE" id="PS00409">
    <property type="entry name" value="PROKAR_NTER_METHYL"/>
    <property type="match status" value="1"/>
</dbReference>
<comment type="function">
    <text evidence="9">Component of the type II secretion system required for the energy-dependent secretion of extracellular factors such as proteases and toxins from the periplasm.</text>
</comment>
<dbReference type="Proteomes" id="UP000273022">
    <property type="component" value="Unassembled WGS sequence"/>
</dbReference>
<evidence type="ECO:0000256" key="6">
    <source>
        <dbReference type="ARBA" id="ARBA00022692"/>
    </source>
</evidence>
<keyword evidence="12" id="KW-1185">Reference proteome</keyword>
<keyword evidence="7 9" id="KW-1133">Transmembrane helix</keyword>
<dbReference type="NCBIfam" id="TIGR01707">
    <property type="entry name" value="gspI"/>
    <property type="match status" value="1"/>
</dbReference>
<dbReference type="InterPro" id="IPR003413">
    <property type="entry name" value="T2SS_GspI_C"/>
</dbReference>
<evidence type="ECO:0000259" key="10">
    <source>
        <dbReference type="Pfam" id="PF02501"/>
    </source>
</evidence>
<reference evidence="11 12" key="1">
    <citation type="submission" date="2018-09" db="EMBL/GenBank/DDBJ databases">
        <title>Phylogeny of the Shewanellaceae, and recommendation for two new genera, Pseudoshewanella and Parashewanella.</title>
        <authorList>
            <person name="Wang G."/>
        </authorList>
    </citation>
    <scope>NUCLEOTIDE SEQUENCE [LARGE SCALE GENOMIC DNA]</scope>
    <source>
        <strain evidence="11 12">KCTC 22492</strain>
    </source>
</reference>
<evidence type="ECO:0000256" key="7">
    <source>
        <dbReference type="ARBA" id="ARBA00022989"/>
    </source>
</evidence>
<feature type="transmembrane region" description="Helical" evidence="9">
    <location>
        <begin position="12"/>
        <end position="29"/>
    </location>
</feature>
<comment type="subcellular location">
    <subcellularLocation>
        <location evidence="1 9">Cell inner membrane</location>
        <topology evidence="1 9">Single-pass membrane protein</topology>
    </subcellularLocation>
</comment>
<evidence type="ECO:0000256" key="4">
    <source>
        <dbReference type="ARBA" id="ARBA00022481"/>
    </source>
</evidence>
<keyword evidence="4 9" id="KW-0488">Methylation</keyword>
<dbReference type="PANTHER" id="PTHR38779">
    <property type="entry name" value="TYPE II SECRETION SYSTEM PROTEIN I-RELATED"/>
    <property type="match status" value="1"/>
</dbReference>
<comment type="similarity">
    <text evidence="2 9">Belongs to the GSP I family.</text>
</comment>
<sequence length="124" mass="13969">MKNSKSEGMTLLEVMVALVIFAIAAISITKSIGELIANMPILEERTYAQWVADNVLVDAKLDPTFPAAGKKEGRVEMAGKEWYWRKEAVKTTDDDFRLLRVSVSLDERYSNIIAQVNTYVLKTK</sequence>
<comment type="PTM">
    <text evidence="9">Cleaved by prepilin peptidase.</text>
</comment>
<evidence type="ECO:0000256" key="5">
    <source>
        <dbReference type="ARBA" id="ARBA00022519"/>
    </source>
</evidence>
<dbReference type="InterPro" id="IPR045584">
    <property type="entry name" value="Pilin-like"/>
</dbReference>
<dbReference type="GO" id="GO:0015628">
    <property type="term" value="P:protein secretion by the type II secretion system"/>
    <property type="evidence" value="ECO:0007669"/>
    <property type="project" value="UniProtKB-UniRule"/>
</dbReference>